<dbReference type="InterPro" id="IPR006179">
    <property type="entry name" value="5_nucleotidase/apyrase"/>
</dbReference>
<feature type="signal peptide" evidence="3">
    <location>
        <begin position="1"/>
        <end position="20"/>
    </location>
</feature>
<dbReference type="GO" id="GO:0030288">
    <property type="term" value="C:outer membrane-bounded periplasmic space"/>
    <property type="evidence" value="ECO:0007669"/>
    <property type="project" value="TreeGrafter"/>
</dbReference>
<accession>A0A9Q3W4U9</accession>
<dbReference type="InterPro" id="IPR006420">
    <property type="entry name" value="NadN"/>
</dbReference>
<dbReference type="PRINTS" id="PR01607">
    <property type="entry name" value="APYRASEFAMLY"/>
</dbReference>
<evidence type="ECO:0000256" key="1">
    <source>
        <dbReference type="ARBA" id="ARBA00006654"/>
    </source>
</evidence>
<dbReference type="PANTHER" id="PTHR11575:SF24">
    <property type="entry name" value="5'-NUCLEOTIDASE"/>
    <property type="match status" value="1"/>
</dbReference>
<evidence type="ECO:0000259" key="5">
    <source>
        <dbReference type="Pfam" id="PF02872"/>
    </source>
</evidence>
<comment type="caution">
    <text evidence="6">The sequence shown here is derived from an EMBL/GenBank/DDBJ whole genome shotgun (WGS) entry which is preliminary data.</text>
</comment>
<dbReference type="InterPro" id="IPR006146">
    <property type="entry name" value="5'-Nucleotdase_CS"/>
</dbReference>
<keyword evidence="2 3" id="KW-0732">Signal</keyword>
<keyword evidence="3" id="KW-0378">Hydrolase</keyword>
<evidence type="ECO:0000256" key="2">
    <source>
        <dbReference type="ARBA" id="ARBA00022729"/>
    </source>
</evidence>
<dbReference type="RefSeq" id="WP_233925722.1">
    <property type="nucleotide sequence ID" value="NZ_CBDDTQ010000005.1"/>
</dbReference>
<dbReference type="GO" id="GO:0008768">
    <property type="term" value="F:UDP-sugar diphosphatase activity"/>
    <property type="evidence" value="ECO:0007669"/>
    <property type="project" value="TreeGrafter"/>
</dbReference>
<keyword evidence="7" id="KW-1185">Reference proteome</keyword>
<dbReference type="PROSITE" id="PS00786">
    <property type="entry name" value="5_NUCLEOTIDASE_2"/>
    <property type="match status" value="1"/>
</dbReference>
<reference evidence="6" key="1">
    <citation type="submission" date="2022-01" db="EMBL/GenBank/DDBJ databases">
        <authorList>
            <person name="Karlyshev A.V."/>
            <person name="Jaspars M."/>
        </authorList>
    </citation>
    <scope>NUCLEOTIDE SEQUENCE</scope>
    <source>
        <strain evidence="6">AGSA3-2</strain>
    </source>
</reference>
<dbReference type="Pfam" id="PF00149">
    <property type="entry name" value="Metallophos"/>
    <property type="match status" value="1"/>
</dbReference>
<organism evidence="6 7">
    <name type="scientific">Alloalcanivorax xenomutans</name>
    <dbReference type="NCBI Taxonomy" id="1094342"/>
    <lineage>
        <taxon>Bacteria</taxon>
        <taxon>Pseudomonadati</taxon>
        <taxon>Pseudomonadota</taxon>
        <taxon>Gammaproteobacteria</taxon>
        <taxon>Oceanospirillales</taxon>
        <taxon>Alcanivoracaceae</taxon>
        <taxon>Alloalcanivorax</taxon>
    </lineage>
</organism>
<dbReference type="Gene3D" id="3.60.21.10">
    <property type="match status" value="1"/>
</dbReference>
<dbReference type="SUPFAM" id="SSF56300">
    <property type="entry name" value="Metallo-dependent phosphatases"/>
    <property type="match status" value="1"/>
</dbReference>
<gene>
    <name evidence="6" type="primary">nadN</name>
    <name evidence="6" type="ORF">LZG35_08070</name>
</gene>
<feature type="domain" description="5'-Nucleotidase C-terminal" evidence="5">
    <location>
        <begin position="421"/>
        <end position="562"/>
    </location>
</feature>
<dbReference type="InterPro" id="IPR004843">
    <property type="entry name" value="Calcineurin-like_PHP"/>
</dbReference>
<dbReference type="InterPro" id="IPR029052">
    <property type="entry name" value="Metallo-depent_PP-like"/>
</dbReference>
<dbReference type="NCBIfam" id="TIGR01530">
    <property type="entry name" value="nadN"/>
    <property type="match status" value="1"/>
</dbReference>
<feature type="domain" description="Calcineurin-like phosphoesterase" evidence="4">
    <location>
        <begin position="40"/>
        <end position="266"/>
    </location>
</feature>
<proteinExistence type="inferred from homology"/>
<dbReference type="GO" id="GO:0009166">
    <property type="term" value="P:nucleotide catabolic process"/>
    <property type="evidence" value="ECO:0007669"/>
    <property type="project" value="InterPro"/>
</dbReference>
<dbReference type="AlphaFoldDB" id="A0A9Q3W4U9"/>
<dbReference type="PROSITE" id="PS51257">
    <property type="entry name" value="PROKAR_LIPOPROTEIN"/>
    <property type="match status" value="1"/>
</dbReference>
<dbReference type="PANTHER" id="PTHR11575">
    <property type="entry name" value="5'-NUCLEOTIDASE-RELATED"/>
    <property type="match status" value="1"/>
</dbReference>
<dbReference type="PROSITE" id="PS00785">
    <property type="entry name" value="5_NUCLEOTIDASE_1"/>
    <property type="match status" value="1"/>
</dbReference>
<dbReference type="Pfam" id="PF02872">
    <property type="entry name" value="5_nucleotid_C"/>
    <property type="match status" value="1"/>
</dbReference>
<sequence>MVSPKTSLALLPLVSALALAGCGGDSSDNDNSGGGEPLSLTILHINDHHSNLEASSLTLDLAGAETTFDSGGFPRVVAKIAEREAARSNVLKLHAGDAITGTLYFSSFEGEADAELMNQVCFDAFALGNHEFDRGDAGLKKFLDYLADDSCGTPVLAANVKPQVGTPLAPNAGDDYIKPYVIHEVDGQQVGIIGIDIAGKTQNSSSPLDTTEFLDEQETAQAMIDELADQGVNKIILLTHYQYQNDLEMAANLSGVDVIIGGDSHTLLGDFADYGLAASGDYPTIVTNADGDQACVAQAWQYSQVVGELNVEWDADGNVTACAGVPYLLLGDSITRKTADDESYEPEGTERQQILAAVDADAQLSLTSPDLNAQTLLAGFTEQLDEFQNIEIGTATEDLCLARIPGREYGDPCPSEDPDRGGDIPNVVANAFLFMSKEADVSIQNAGGVRIDIPAGPITIGDAYTLLPFGNTLTNLDMTGAEIRQVLNEAVDYAHSDSSGAYPYASGLRWYVDMNRAEGERLYDIEYRLRNEGEWQPLGDTTELTVVSNSFTASGQDGYLTFGTVSEDGRAVDTFLDYAQSFVDYMMEVGTVGKPALEAYSTRHYTPAAE</sequence>
<evidence type="ECO:0000259" key="4">
    <source>
        <dbReference type="Pfam" id="PF00149"/>
    </source>
</evidence>
<dbReference type="GO" id="GO:0000166">
    <property type="term" value="F:nucleotide binding"/>
    <property type="evidence" value="ECO:0007669"/>
    <property type="project" value="UniProtKB-KW"/>
</dbReference>
<name>A0A9Q3W4U9_9GAMM</name>
<evidence type="ECO:0000313" key="6">
    <source>
        <dbReference type="EMBL" id="MCE7508594.1"/>
    </source>
</evidence>
<dbReference type="InterPro" id="IPR036907">
    <property type="entry name" value="5'-Nucleotdase_C_sf"/>
</dbReference>
<comment type="similarity">
    <text evidence="1 3">Belongs to the 5'-nucleotidase family.</text>
</comment>
<dbReference type="InterPro" id="IPR008334">
    <property type="entry name" value="5'-Nucleotdase_C"/>
</dbReference>
<dbReference type="Proteomes" id="UP001107961">
    <property type="component" value="Unassembled WGS sequence"/>
</dbReference>
<evidence type="ECO:0000313" key="7">
    <source>
        <dbReference type="Proteomes" id="UP001107961"/>
    </source>
</evidence>
<dbReference type="SUPFAM" id="SSF55816">
    <property type="entry name" value="5'-nucleotidase (syn. UDP-sugar hydrolase), C-terminal domain"/>
    <property type="match status" value="1"/>
</dbReference>
<protein>
    <submittedName>
        <fullName evidence="6">NAD nucleotidase</fullName>
    </submittedName>
</protein>
<dbReference type="GO" id="GO:0008253">
    <property type="term" value="F:5'-nucleotidase activity"/>
    <property type="evidence" value="ECO:0007669"/>
    <property type="project" value="InterPro"/>
</dbReference>
<keyword evidence="3" id="KW-0547">Nucleotide-binding</keyword>
<dbReference type="GO" id="GO:0046872">
    <property type="term" value="F:metal ion binding"/>
    <property type="evidence" value="ECO:0007669"/>
    <property type="project" value="InterPro"/>
</dbReference>
<evidence type="ECO:0000256" key="3">
    <source>
        <dbReference type="RuleBase" id="RU362119"/>
    </source>
</evidence>
<feature type="chain" id="PRO_5040538754" evidence="3">
    <location>
        <begin position="21"/>
        <end position="610"/>
    </location>
</feature>
<dbReference type="Gene3D" id="3.90.780.10">
    <property type="entry name" value="5'-Nucleotidase, C-terminal domain"/>
    <property type="match status" value="1"/>
</dbReference>
<dbReference type="EMBL" id="JAJVKT010000008">
    <property type="protein sequence ID" value="MCE7508594.1"/>
    <property type="molecule type" value="Genomic_DNA"/>
</dbReference>